<protein>
    <submittedName>
        <fullName evidence="1">Uncharacterized protein</fullName>
    </submittedName>
</protein>
<reference evidence="1" key="2">
    <citation type="submission" date="2021-01" db="EMBL/GenBank/DDBJ databases">
        <authorList>
            <person name="Schikora-Tamarit M.A."/>
        </authorList>
    </citation>
    <scope>NUCLEOTIDE SEQUENCE</scope>
    <source>
        <strain evidence="1">CBS2887</strain>
    </source>
</reference>
<keyword evidence="2" id="KW-1185">Reference proteome</keyword>
<dbReference type="OrthoDB" id="10294236at2759"/>
<name>A0A9P8PKE9_WICPI</name>
<evidence type="ECO:0000313" key="1">
    <source>
        <dbReference type="EMBL" id="KAH3672942.1"/>
    </source>
</evidence>
<dbReference type="Proteomes" id="UP000774326">
    <property type="component" value="Unassembled WGS sequence"/>
</dbReference>
<evidence type="ECO:0000313" key="2">
    <source>
        <dbReference type="Proteomes" id="UP000774326"/>
    </source>
</evidence>
<feature type="non-terminal residue" evidence="1">
    <location>
        <position position="1"/>
    </location>
</feature>
<reference evidence="1" key="1">
    <citation type="journal article" date="2021" name="Open Biol.">
        <title>Shared evolutionary footprints suggest mitochondrial oxidative damage underlies multiple complex I losses in fungi.</title>
        <authorList>
            <person name="Schikora-Tamarit M.A."/>
            <person name="Marcet-Houben M."/>
            <person name="Nosek J."/>
            <person name="Gabaldon T."/>
        </authorList>
    </citation>
    <scope>NUCLEOTIDE SEQUENCE</scope>
    <source>
        <strain evidence="1">CBS2887</strain>
    </source>
</reference>
<comment type="caution">
    <text evidence="1">The sequence shown here is derived from an EMBL/GenBank/DDBJ whole genome shotgun (WGS) entry which is preliminary data.</text>
</comment>
<organism evidence="1 2">
    <name type="scientific">Wickerhamomyces pijperi</name>
    <name type="common">Yeast</name>
    <name type="synonym">Pichia pijperi</name>
    <dbReference type="NCBI Taxonomy" id="599730"/>
    <lineage>
        <taxon>Eukaryota</taxon>
        <taxon>Fungi</taxon>
        <taxon>Dikarya</taxon>
        <taxon>Ascomycota</taxon>
        <taxon>Saccharomycotina</taxon>
        <taxon>Saccharomycetes</taxon>
        <taxon>Phaffomycetales</taxon>
        <taxon>Wickerhamomycetaceae</taxon>
        <taxon>Wickerhamomyces</taxon>
    </lineage>
</organism>
<dbReference type="AlphaFoldDB" id="A0A9P8PKE9"/>
<accession>A0A9P8PKE9</accession>
<sequence>DGLFAVQVRLEERNAVQVSGTENNIVDSGNRFSINGYDRPVSNVVLVHFADLRNVVD</sequence>
<gene>
    <name evidence="1" type="ORF">WICPIJ_009985</name>
</gene>
<dbReference type="EMBL" id="JAEUBG010005733">
    <property type="protein sequence ID" value="KAH3672942.1"/>
    <property type="molecule type" value="Genomic_DNA"/>
</dbReference>
<proteinExistence type="predicted"/>